<feature type="compositionally biased region" description="Acidic residues" evidence="1">
    <location>
        <begin position="383"/>
        <end position="440"/>
    </location>
</feature>
<evidence type="ECO:0000313" key="2">
    <source>
        <dbReference type="EMBL" id="MEQ2282753.1"/>
    </source>
</evidence>
<feature type="region of interest" description="Disordered" evidence="1">
    <location>
        <begin position="1"/>
        <end position="94"/>
    </location>
</feature>
<organism evidence="2 3">
    <name type="scientific">Ameca splendens</name>
    <dbReference type="NCBI Taxonomy" id="208324"/>
    <lineage>
        <taxon>Eukaryota</taxon>
        <taxon>Metazoa</taxon>
        <taxon>Chordata</taxon>
        <taxon>Craniata</taxon>
        <taxon>Vertebrata</taxon>
        <taxon>Euteleostomi</taxon>
        <taxon>Actinopterygii</taxon>
        <taxon>Neopterygii</taxon>
        <taxon>Teleostei</taxon>
        <taxon>Neoteleostei</taxon>
        <taxon>Acanthomorphata</taxon>
        <taxon>Ovalentaria</taxon>
        <taxon>Atherinomorphae</taxon>
        <taxon>Cyprinodontiformes</taxon>
        <taxon>Goodeidae</taxon>
        <taxon>Ameca</taxon>
    </lineage>
</organism>
<sequence>METENPGIAEGNGPAAESNEHDYAHTADSPEPEPSSALQPSEPPQLELPEPALGAEVDCPGGTEQDAQTGEEPAVSCADAAQRGSPRRSKRPEDRNCCCCRRLFQRQGRSFNRRAVYTFTTTETVRWVFPDSVVHEKSFLCETCAQIIRTKGKRRQSGKRSLWLKPPEARKGKDKQMSSRRMGKKSKAALLVSKSSYKAAFQMLWSSKGARKPMMEFWRKQLKNEMKVLSRKADSPFHQKVSGRKPLSSFPWKRCLSWAQENAPLVTACLNSMFPDINTLYKSSHSQLTEEQAVTLLERRTVVALSIPLFTRNIWRNNFLQAALGAELRLQGCSGSALDTLNTMGLCQNKDTVRLLLHRLRNGKDMDGDQGLMLKHEQIKDDMEQETTDEDEDEEDEEEEEEENDDDDEEQEDEMMVAVEEEVEQEEVQDGLQEEEEDPAVMEKEERRRRRKKAKKQRREEKRKERRVKRKEREEEEDEEEEDELEQKKRKVVVVRLGLLKGTSEVGRSDLSAP</sequence>
<protein>
    <submittedName>
        <fullName evidence="2">Uncharacterized protein</fullName>
    </submittedName>
</protein>
<feature type="region of interest" description="Disordered" evidence="1">
    <location>
        <begin position="376"/>
        <end position="489"/>
    </location>
</feature>
<name>A0ABV0XMU0_9TELE</name>
<feature type="compositionally biased region" description="Low complexity" evidence="1">
    <location>
        <begin position="37"/>
        <end position="56"/>
    </location>
</feature>
<reference evidence="2 3" key="1">
    <citation type="submission" date="2021-06" db="EMBL/GenBank/DDBJ databases">
        <authorList>
            <person name="Palmer J.M."/>
        </authorList>
    </citation>
    <scope>NUCLEOTIDE SEQUENCE [LARGE SCALE GENOMIC DNA]</scope>
    <source>
        <strain evidence="2 3">AS_MEX2019</strain>
        <tissue evidence="2">Muscle</tissue>
    </source>
</reference>
<keyword evidence="3" id="KW-1185">Reference proteome</keyword>
<feature type="compositionally biased region" description="Acidic residues" evidence="1">
    <location>
        <begin position="474"/>
        <end position="485"/>
    </location>
</feature>
<feature type="region of interest" description="Disordered" evidence="1">
    <location>
        <begin position="152"/>
        <end position="185"/>
    </location>
</feature>
<evidence type="ECO:0000313" key="3">
    <source>
        <dbReference type="Proteomes" id="UP001469553"/>
    </source>
</evidence>
<dbReference type="PANTHER" id="PTHR43670">
    <property type="entry name" value="HEAT SHOCK PROTEIN 26"/>
    <property type="match status" value="1"/>
</dbReference>
<dbReference type="PANTHER" id="PTHR43670:SF131">
    <property type="entry name" value="LRRGT00202"/>
    <property type="match status" value="1"/>
</dbReference>
<dbReference type="Proteomes" id="UP001469553">
    <property type="component" value="Unassembled WGS sequence"/>
</dbReference>
<accession>A0ABV0XMU0</accession>
<feature type="compositionally biased region" description="Basic residues" evidence="1">
    <location>
        <begin position="447"/>
        <end position="457"/>
    </location>
</feature>
<comment type="caution">
    <text evidence="2">The sequence shown here is derived from an EMBL/GenBank/DDBJ whole genome shotgun (WGS) entry which is preliminary data.</text>
</comment>
<gene>
    <name evidence="2" type="ORF">AMECASPLE_004084</name>
</gene>
<feature type="compositionally biased region" description="Basic and acidic residues" evidence="1">
    <location>
        <begin position="167"/>
        <end position="177"/>
    </location>
</feature>
<dbReference type="EMBL" id="JAHRIP010009574">
    <property type="protein sequence ID" value="MEQ2282753.1"/>
    <property type="molecule type" value="Genomic_DNA"/>
</dbReference>
<proteinExistence type="predicted"/>
<evidence type="ECO:0000256" key="1">
    <source>
        <dbReference type="SAM" id="MobiDB-lite"/>
    </source>
</evidence>